<feature type="domain" description="MKRN2 opposite strand protein-like C-terminal" evidence="1">
    <location>
        <begin position="44"/>
        <end position="211"/>
    </location>
</feature>
<feature type="domain" description="MKRN2 opposite strand protein-like N-terminal" evidence="2">
    <location>
        <begin position="6"/>
        <end position="35"/>
    </location>
</feature>
<dbReference type="Proteomes" id="UP000678499">
    <property type="component" value="Unassembled WGS sequence"/>
</dbReference>
<dbReference type="EMBL" id="OA882494">
    <property type="protein sequence ID" value="CAD7275649.1"/>
    <property type="molecule type" value="Genomic_DNA"/>
</dbReference>
<dbReference type="Pfam" id="PF16044">
    <property type="entry name" value="DUF4796_C"/>
    <property type="match status" value="1"/>
</dbReference>
<dbReference type="AlphaFoldDB" id="A0A7R9BHW2"/>
<dbReference type="OrthoDB" id="10065749at2759"/>
<reference evidence="3" key="1">
    <citation type="submission" date="2020-11" db="EMBL/GenBank/DDBJ databases">
        <authorList>
            <person name="Tran Van P."/>
        </authorList>
    </citation>
    <scope>NUCLEOTIDE SEQUENCE</scope>
</reference>
<proteinExistence type="predicted"/>
<evidence type="ECO:0000313" key="4">
    <source>
        <dbReference type="Proteomes" id="UP000678499"/>
    </source>
</evidence>
<evidence type="ECO:0000313" key="3">
    <source>
        <dbReference type="EMBL" id="CAD7275649.1"/>
    </source>
</evidence>
<dbReference type="Pfam" id="PF22795">
    <property type="entry name" value="DUF4796_N"/>
    <property type="match status" value="1"/>
</dbReference>
<dbReference type="InterPro" id="IPR053922">
    <property type="entry name" value="MKRN2OS-like_N"/>
</dbReference>
<keyword evidence="4" id="KW-1185">Reference proteome</keyword>
<evidence type="ECO:0008006" key="5">
    <source>
        <dbReference type="Google" id="ProtNLM"/>
    </source>
</evidence>
<name>A0A7R9BHW2_9CRUS</name>
<gene>
    <name evidence="3" type="ORF">NMOB1V02_LOCUS3438</name>
</gene>
<dbReference type="EMBL" id="CAJPEX010000457">
    <property type="protein sequence ID" value="CAG0915801.1"/>
    <property type="molecule type" value="Genomic_DNA"/>
</dbReference>
<accession>A0A7R9BHW2</accession>
<dbReference type="InterPro" id="IPR032016">
    <property type="entry name" value="MKRN2OS-like"/>
</dbReference>
<protein>
    <recommendedName>
        <fullName evidence="5">MKRN2 opposite strand protein</fullName>
    </recommendedName>
</protein>
<sequence length="222" mass="25228">MEQRRIICLQHCSKKVNIFAFDVVPERCPVCAKCLEDEVLHTPPFLLPYPFRSSNECPCSLVIKPSRGSFLRDYANSTDLHIGVTDSAGKTYEYDSSGLRVTRGESWTECLPIFINADRRGPTSTVARPLCPLWKERWDAAIVAVATESHWTKDRYNTENHNCFSFVLEFLRCVGVDAWTSCLRDKTSLCSAFILPVTTLAGKYISLYRQLLRQNCVMLVSC</sequence>
<evidence type="ECO:0000259" key="2">
    <source>
        <dbReference type="Pfam" id="PF22795"/>
    </source>
</evidence>
<dbReference type="PANTHER" id="PTHR33963:SF2">
    <property type="entry name" value="MKRN2 OPPOSITE STRAND PROTEIN"/>
    <property type="match status" value="1"/>
</dbReference>
<evidence type="ECO:0000259" key="1">
    <source>
        <dbReference type="Pfam" id="PF16044"/>
    </source>
</evidence>
<organism evidence="3">
    <name type="scientific">Notodromas monacha</name>
    <dbReference type="NCBI Taxonomy" id="399045"/>
    <lineage>
        <taxon>Eukaryota</taxon>
        <taxon>Metazoa</taxon>
        <taxon>Ecdysozoa</taxon>
        <taxon>Arthropoda</taxon>
        <taxon>Crustacea</taxon>
        <taxon>Oligostraca</taxon>
        <taxon>Ostracoda</taxon>
        <taxon>Podocopa</taxon>
        <taxon>Podocopida</taxon>
        <taxon>Cypridocopina</taxon>
        <taxon>Cypridoidea</taxon>
        <taxon>Cyprididae</taxon>
        <taxon>Notodromas</taxon>
    </lineage>
</organism>
<dbReference type="InterPro" id="IPR053921">
    <property type="entry name" value="MKRN2OS-like_C"/>
</dbReference>
<dbReference type="PANTHER" id="PTHR33963">
    <property type="entry name" value="MKRN2 OPPOSITE STRAND PROTEIN"/>
    <property type="match status" value="1"/>
</dbReference>